<accession>A0A2R6QBR5</accession>
<dbReference type="Pfam" id="PF06330">
    <property type="entry name" value="TRI5"/>
    <property type="match status" value="1"/>
</dbReference>
<protein>
    <recommendedName>
        <fullName evidence="5">Terpenoid synthase</fullName>
    </recommendedName>
</protein>
<dbReference type="InterPro" id="IPR024652">
    <property type="entry name" value="Trichodiene_synth"/>
</dbReference>
<evidence type="ECO:0000313" key="3">
    <source>
        <dbReference type="EMBL" id="PSS05555.1"/>
    </source>
</evidence>
<keyword evidence="2" id="KW-0456">Lyase</keyword>
<dbReference type="EMBL" id="MLYV02000366">
    <property type="protein sequence ID" value="PSS05555.1"/>
    <property type="molecule type" value="Genomic_DNA"/>
</dbReference>
<keyword evidence="4" id="KW-1185">Reference proteome</keyword>
<comment type="similarity">
    <text evidence="1">Belongs to the trichodiene synthase family.</text>
</comment>
<organism evidence="3 4">
    <name type="scientific">Hermanssonia centrifuga</name>
    <dbReference type="NCBI Taxonomy" id="98765"/>
    <lineage>
        <taxon>Eukaryota</taxon>
        <taxon>Fungi</taxon>
        <taxon>Dikarya</taxon>
        <taxon>Basidiomycota</taxon>
        <taxon>Agaricomycotina</taxon>
        <taxon>Agaricomycetes</taxon>
        <taxon>Polyporales</taxon>
        <taxon>Meruliaceae</taxon>
        <taxon>Hermanssonia</taxon>
    </lineage>
</organism>
<dbReference type="STRING" id="98765.A0A2R6QBR5"/>
<dbReference type="GO" id="GO:0016838">
    <property type="term" value="F:carbon-oxygen lyase activity, acting on phosphates"/>
    <property type="evidence" value="ECO:0007669"/>
    <property type="project" value="InterPro"/>
</dbReference>
<evidence type="ECO:0000256" key="2">
    <source>
        <dbReference type="ARBA" id="ARBA00023239"/>
    </source>
</evidence>
<evidence type="ECO:0000256" key="1">
    <source>
        <dbReference type="ARBA" id="ARBA00007946"/>
    </source>
</evidence>
<comment type="caution">
    <text evidence="3">The sequence shown here is derived from an EMBL/GenBank/DDBJ whole genome shotgun (WGS) entry which is preliminary data.</text>
</comment>
<evidence type="ECO:0008006" key="5">
    <source>
        <dbReference type="Google" id="ProtNLM"/>
    </source>
</evidence>
<proteinExistence type="inferred from homology"/>
<sequence>MSMQTWQYDPSGVVEARVREEIKSWDLFDFSATQYQGPIQTSVCVATTMFGHTHIETQVHIALFSLLAGCVDDLEIDPVALEQFVERLHAGSGQLHPVLDLLAQKLRRMPDYYPPYTATAIFAGTIQFINATLFDKLSPLRPVSLPFIRYKRARNSLGEVYGLFAWDKANFPDVSVHIQILPDILSFYKEELAGEENNVIHDRVSVTGKTVPEVLSDLLDEAVSSVERARVILQGEKEKETWERFIAGYVAFHFLSPRYRLKELTGSEYV</sequence>
<dbReference type="OrthoDB" id="2998174at2759"/>
<dbReference type="SUPFAM" id="SSF48576">
    <property type="entry name" value="Terpenoid synthases"/>
    <property type="match status" value="1"/>
</dbReference>
<dbReference type="AlphaFoldDB" id="A0A2R6QBR5"/>
<evidence type="ECO:0000313" key="4">
    <source>
        <dbReference type="Proteomes" id="UP000186601"/>
    </source>
</evidence>
<dbReference type="Proteomes" id="UP000186601">
    <property type="component" value="Unassembled WGS sequence"/>
</dbReference>
<name>A0A2R6QBR5_9APHY</name>
<gene>
    <name evidence="3" type="ORF">PHLCEN_2v3725</name>
</gene>
<dbReference type="Gene3D" id="1.10.600.10">
    <property type="entry name" value="Farnesyl Diphosphate Synthase"/>
    <property type="match status" value="1"/>
</dbReference>
<dbReference type="InterPro" id="IPR008949">
    <property type="entry name" value="Isoprenoid_synthase_dom_sf"/>
</dbReference>
<reference evidence="3 4" key="1">
    <citation type="submission" date="2018-02" db="EMBL/GenBank/DDBJ databases">
        <title>Genome sequence of the basidiomycete white-rot fungus Phlebia centrifuga.</title>
        <authorList>
            <person name="Granchi Z."/>
            <person name="Peng M."/>
            <person name="de Vries R.P."/>
            <person name="Hilden K."/>
            <person name="Makela M.R."/>
            <person name="Grigoriev I."/>
            <person name="Riley R."/>
        </authorList>
    </citation>
    <scope>NUCLEOTIDE SEQUENCE [LARGE SCALE GENOMIC DNA]</scope>
    <source>
        <strain evidence="3 4">FBCC195</strain>
    </source>
</reference>